<protein>
    <submittedName>
        <fullName evidence="1">Ferredoxin</fullName>
    </submittedName>
</protein>
<dbReference type="Gene3D" id="3.30.70.20">
    <property type="match status" value="1"/>
</dbReference>
<dbReference type="EMBL" id="CP092362">
    <property type="protein sequence ID" value="ULN43840.2"/>
    <property type="molecule type" value="Genomic_DNA"/>
</dbReference>
<dbReference type="Proteomes" id="UP001055337">
    <property type="component" value="Chromosome"/>
</dbReference>
<dbReference type="SUPFAM" id="SSF54862">
    <property type="entry name" value="4Fe-4S ferredoxins"/>
    <property type="match status" value="1"/>
</dbReference>
<evidence type="ECO:0000313" key="1">
    <source>
        <dbReference type="EMBL" id="ULN43840.2"/>
    </source>
</evidence>
<accession>A0ABY3TSE1</accession>
<proteinExistence type="predicted"/>
<sequence length="89" mass="10119">MAGRRCEQAAMMATRTATTTLRLHIDWTRCDGRGLCSELLPELLGRDEWGYPRSRDNSREPSVPDRSVKYARRAVARCPRLALTLIEDA</sequence>
<organism evidence="1 2">
    <name type="scientific">Mycolicibacterium crocinum</name>
    <dbReference type="NCBI Taxonomy" id="388459"/>
    <lineage>
        <taxon>Bacteria</taxon>
        <taxon>Bacillati</taxon>
        <taxon>Actinomycetota</taxon>
        <taxon>Actinomycetes</taxon>
        <taxon>Mycobacteriales</taxon>
        <taxon>Mycobacteriaceae</taxon>
        <taxon>Mycolicibacterium</taxon>
    </lineage>
</organism>
<dbReference type="Pfam" id="PF13459">
    <property type="entry name" value="Fer4_15"/>
    <property type="match status" value="1"/>
</dbReference>
<gene>
    <name evidence="1" type="ORF">MI149_12675</name>
</gene>
<reference evidence="1" key="1">
    <citation type="submission" date="2022-08" db="EMBL/GenBank/DDBJ databases">
        <title>Whole genome sequencing of non-tuberculosis mycobacteria type-strains.</title>
        <authorList>
            <person name="Igarashi Y."/>
            <person name="Osugi A."/>
            <person name="Mitarai S."/>
        </authorList>
    </citation>
    <scope>NUCLEOTIDE SEQUENCE</scope>
    <source>
        <strain evidence="1">JCM 16369</strain>
    </source>
</reference>
<evidence type="ECO:0000313" key="2">
    <source>
        <dbReference type="Proteomes" id="UP001055337"/>
    </source>
</evidence>
<keyword evidence="2" id="KW-1185">Reference proteome</keyword>
<dbReference type="RefSeq" id="WP_262871784.1">
    <property type="nucleotide sequence ID" value="NZ_CP092362.2"/>
</dbReference>
<name>A0ABY3TSE1_9MYCO</name>